<dbReference type="Proteomes" id="UP000694844">
    <property type="component" value="Chromosome 6"/>
</dbReference>
<feature type="transmembrane region" description="Helical" evidence="1">
    <location>
        <begin position="311"/>
        <end position="332"/>
    </location>
</feature>
<keyword evidence="3" id="KW-1185">Reference proteome</keyword>
<dbReference type="OrthoDB" id="6202255at2759"/>
<dbReference type="KEGG" id="cvn:111100750"/>
<feature type="transmembrane region" description="Helical" evidence="1">
    <location>
        <begin position="257"/>
        <end position="277"/>
    </location>
</feature>
<name>A0A8B8ABJ6_CRAVI</name>
<dbReference type="GeneID" id="111100750"/>
<sequence>MFHCHWSILCVPLTYSMCLISNCHAIPTDSCVIESPSFKQERVAFQGLRQKGSTVIITNLIFNNSEIGEHFQYKTSYRWFWIAEDKRFILSYPHDVDVYSFGFLNVRHASLDIKVSIENLTNSCELNLNRHVAQYISEIARRNDTATDEAHGQVCYSGYELNGFRDFLSNTSGVKIGFPYWCYLEHENALHKVEKSFVNYIVISIILVMYLFYQLPIESAFHVEDRKIERGYYYKTDSPYGGSVIFRKLIFSGNNKYFAIARIIVLIIVLNILVYILKDKVYASCSCSLELWSDFDWNIFPHAENFYQDKLYAPLLGLLHLIFVHICLSLIMPHYISNSRLKQPNVNSNYTHVVTVSIMPTLLENSDGIQKTSMKRN</sequence>
<proteinExistence type="predicted"/>
<keyword evidence="1" id="KW-0472">Membrane</keyword>
<keyword evidence="1" id="KW-1133">Transmembrane helix</keyword>
<feature type="transmembrane region" description="Helical" evidence="1">
    <location>
        <begin position="197"/>
        <end position="217"/>
    </location>
</feature>
<evidence type="ECO:0000256" key="1">
    <source>
        <dbReference type="SAM" id="Phobius"/>
    </source>
</evidence>
<feature type="chain" id="PRO_5034005114" evidence="2">
    <location>
        <begin position="26"/>
        <end position="377"/>
    </location>
</feature>
<keyword evidence="2" id="KW-0732">Signal</keyword>
<gene>
    <name evidence="4" type="primary">LOC111100750</name>
</gene>
<organism evidence="3 4">
    <name type="scientific">Crassostrea virginica</name>
    <name type="common">Eastern oyster</name>
    <dbReference type="NCBI Taxonomy" id="6565"/>
    <lineage>
        <taxon>Eukaryota</taxon>
        <taxon>Metazoa</taxon>
        <taxon>Spiralia</taxon>
        <taxon>Lophotrochozoa</taxon>
        <taxon>Mollusca</taxon>
        <taxon>Bivalvia</taxon>
        <taxon>Autobranchia</taxon>
        <taxon>Pteriomorphia</taxon>
        <taxon>Ostreida</taxon>
        <taxon>Ostreoidea</taxon>
        <taxon>Ostreidae</taxon>
        <taxon>Crassostrea</taxon>
    </lineage>
</organism>
<reference evidence="4" key="1">
    <citation type="submission" date="2025-08" db="UniProtKB">
        <authorList>
            <consortium name="RefSeq"/>
        </authorList>
    </citation>
    <scope>IDENTIFICATION</scope>
    <source>
        <tissue evidence="4">Whole sample</tissue>
    </source>
</reference>
<dbReference type="RefSeq" id="XP_022288550.1">
    <property type="nucleotide sequence ID" value="XM_022432842.1"/>
</dbReference>
<evidence type="ECO:0000313" key="3">
    <source>
        <dbReference type="Proteomes" id="UP000694844"/>
    </source>
</evidence>
<protein>
    <submittedName>
        <fullName evidence="4">Uncharacterized protein LOC111100750</fullName>
    </submittedName>
</protein>
<evidence type="ECO:0000313" key="4">
    <source>
        <dbReference type="RefSeq" id="XP_022288550.1"/>
    </source>
</evidence>
<dbReference type="AlphaFoldDB" id="A0A8B8ABJ6"/>
<evidence type="ECO:0000256" key="2">
    <source>
        <dbReference type="SAM" id="SignalP"/>
    </source>
</evidence>
<keyword evidence="1" id="KW-0812">Transmembrane</keyword>
<accession>A0A8B8ABJ6</accession>
<feature type="signal peptide" evidence="2">
    <location>
        <begin position="1"/>
        <end position="25"/>
    </location>
</feature>